<dbReference type="Pfam" id="PF24598">
    <property type="entry name" value="DOP1_C"/>
    <property type="match status" value="1"/>
</dbReference>
<dbReference type="GO" id="GO:0005829">
    <property type="term" value="C:cytosol"/>
    <property type="evidence" value="ECO:0007669"/>
    <property type="project" value="GOC"/>
</dbReference>
<feature type="region of interest" description="Disordered" evidence="7">
    <location>
        <begin position="1047"/>
        <end position="1068"/>
    </location>
</feature>
<dbReference type="Pfam" id="PF04118">
    <property type="entry name" value="Dopey_N"/>
    <property type="match status" value="1"/>
</dbReference>
<dbReference type="InterPro" id="IPR040314">
    <property type="entry name" value="DOP1"/>
</dbReference>
<dbReference type="GO" id="GO:0005802">
    <property type="term" value="C:trans-Golgi network"/>
    <property type="evidence" value="ECO:0007669"/>
    <property type="project" value="TreeGrafter"/>
</dbReference>
<evidence type="ECO:0000256" key="6">
    <source>
        <dbReference type="ARBA" id="ARBA00046326"/>
    </source>
</evidence>
<dbReference type="EMBL" id="KV460215">
    <property type="protein sequence ID" value="OBT98749.1"/>
    <property type="molecule type" value="Genomic_DNA"/>
</dbReference>
<evidence type="ECO:0000256" key="2">
    <source>
        <dbReference type="ARBA" id="ARBA00022448"/>
    </source>
</evidence>
<reference evidence="11 12" key="1">
    <citation type="submission" date="2016-03" db="EMBL/GenBank/DDBJ databases">
        <title>Comparative genomics of Pseudogymnoascus destructans, the fungus causing white-nose syndrome of bats.</title>
        <authorList>
            <person name="Palmer J.M."/>
            <person name="Drees K.P."/>
            <person name="Foster J.T."/>
            <person name="Lindner D.L."/>
        </authorList>
    </citation>
    <scope>NUCLEOTIDE SEQUENCE [LARGE SCALE GENOMIC DNA]</scope>
    <source>
        <strain evidence="11 12">UAMH 10579</strain>
    </source>
</reference>
<evidence type="ECO:0000259" key="10">
    <source>
        <dbReference type="Pfam" id="PF24598"/>
    </source>
</evidence>
<comment type="subcellular location">
    <subcellularLocation>
        <location evidence="1">Golgi apparatus membrane</location>
        <topology evidence="1">Peripheral membrane protein</topology>
    </subcellularLocation>
</comment>
<evidence type="ECO:0000256" key="5">
    <source>
        <dbReference type="ARBA" id="ARBA00023136"/>
    </source>
</evidence>
<evidence type="ECO:0000313" key="12">
    <source>
        <dbReference type="Proteomes" id="UP000091956"/>
    </source>
</evidence>
<evidence type="ECO:0000256" key="1">
    <source>
        <dbReference type="ARBA" id="ARBA00004395"/>
    </source>
</evidence>
<dbReference type="GeneID" id="28836833"/>
<keyword evidence="12" id="KW-1185">Reference proteome</keyword>
<dbReference type="OrthoDB" id="297643at2759"/>
<evidence type="ECO:0000256" key="3">
    <source>
        <dbReference type="ARBA" id="ARBA00022927"/>
    </source>
</evidence>
<dbReference type="GO" id="GO:0006895">
    <property type="term" value="P:Golgi to endosome transport"/>
    <property type="evidence" value="ECO:0007669"/>
    <property type="project" value="InterPro"/>
</dbReference>
<feature type="domain" description="DOP1 N-terminal" evidence="8">
    <location>
        <begin position="38"/>
        <end position="358"/>
    </location>
</feature>
<feature type="region of interest" description="Disordered" evidence="7">
    <location>
        <begin position="1"/>
        <end position="31"/>
    </location>
</feature>
<dbReference type="STRING" id="342668.A0A1B8GSD6"/>
<dbReference type="GO" id="GO:0005768">
    <property type="term" value="C:endosome"/>
    <property type="evidence" value="ECO:0007669"/>
    <property type="project" value="TreeGrafter"/>
</dbReference>
<keyword evidence="2" id="KW-0813">Transport</keyword>
<evidence type="ECO:0000256" key="4">
    <source>
        <dbReference type="ARBA" id="ARBA00023034"/>
    </source>
</evidence>
<organism evidence="11 12">
    <name type="scientific">Pseudogymnoascus verrucosus</name>
    <dbReference type="NCBI Taxonomy" id="342668"/>
    <lineage>
        <taxon>Eukaryota</taxon>
        <taxon>Fungi</taxon>
        <taxon>Dikarya</taxon>
        <taxon>Ascomycota</taxon>
        <taxon>Pezizomycotina</taxon>
        <taxon>Leotiomycetes</taxon>
        <taxon>Thelebolales</taxon>
        <taxon>Thelebolaceae</taxon>
        <taxon>Pseudogymnoascus</taxon>
    </lineage>
</organism>
<evidence type="ECO:0000259" key="9">
    <source>
        <dbReference type="Pfam" id="PF24597"/>
    </source>
</evidence>
<feature type="domain" description="DOP1-like middle TPR" evidence="9">
    <location>
        <begin position="390"/>
        <end position="606"/>
    </location>
</feature>
<evidence type="ECO:0000259" key="8">
    <source>
        <dbReference type="Pfam" id="PF04118"/>
    </source>
</evidence>
<keyword evidence="4" id="KW-0333">Golgi apparatus</keyword>
<dbReference type="InterPro" id="IPR056458">
    <property type="entry name" value="TPR_DOP1_M"/>
</dbReference>
<accession>A0A1B8GSD6</accession>
<evidence type="ECO:0000256" key="7">
    <source>
        <dbReference type="SAM" id="MobiDB-lite"/>
    </source>
</evidence>
<evidence type="ECO:0000313" key="11">
    <source>
        <dbReference type="EMBL" id="OBT98749.1"/>
    </source>
</evidence>
<feature type="compositionally biased region" description="Polar residues" evidence="7">
    <location>
        <begin position="10"/>
        <end position="20"/>
    </location>
</feature>
<dbReference type="SUPFAM" id="SSF48371">
    <property type="entry name" value="ARM repeat"/>
    <property type="match status" value="1"/>
</dbReference>
<keyword evidence="5" id="KW-0472">Membrane</keyword>
<dbReference type="InterPro" id="IPR016024">
    <property type="entry name" value="ARM-type_fold"/>
</dbReference>
<comment type="similarity">
    <text evidence="6">Belongs to the DOP1 family.</text>
</comment>
<dbReference type="Proteomes" id="UP000091956">
    <property type="component" value="Unassembled WGS sequence"/>
</dbReference>
<dbReference type="GO" id="GO:0015031">
    <property type="term" value="P:protein transport"/>
    <property type="evidence" value="ECO:0007669"/>
    <property type="project" value="UniProtKB-KW"/>
</dbReference>
<dbReference type="PANTHER" id="PTHR14042">
    <property type="entry name" value="DOPEY-RELATED"/>
    <property type="match status" value="1"/>
</dbReference>
<dbReference type="PANTHER" id="PTHR14042:SF24">
    <property type="entry name" value="PROTEIN DOPEY-1 HOMOLOG"/>
    <property type="match status" value="1"/>
</dbReference>
<protein>
    <submittedName>
        <fullName evidence="11">Uncharacterized protein</fullName>
    </submittedName>
</protein>
<keyword evidence="3" id="KW-0653">Protein transport</keyword>
<reference evidence="12" key="2">
    <citation type="journal article" date="2018" name="Nat. Commun.">
        <title>Extreme sensitivity to ultraviolet light in the fungal pathogen causing white-nose syndrome of bats.</title>
        <authorList>
            <person name="Palmer J.M."/>
            <person name="Drees K.P."/>
            <person name="Foster J.T."/>
            <person name="Lindner D.L."/>
        </authorList>
    </citation>
    <scope>NUCLEOTIDE SEQUENCE [LARGE SCALE GENOMIC DNA]</scope>
    <source>
        <strain evidence="12">UAMH 10579</strain>
    </source>
</reference>
<dbReference type="InterPro" id="IPR056457">
    <property type="entry name" value="DOP1_C"/>
</dbReference>
<dbReference type="GO" id="GO:0000139">
    <property type="term" value="C:Golgi membrane"/>
    <property type="evidence" value="ECO:0007669"/>
    <property type="project" value="UniProtKB-SubCell"/>
</dbReference>
<dbReference type="InterPro" id="IPR007249">
    <property type="entry name" value="DOP1_N"/>
</dbReference>
<gene>
    <name evidence="11" type="ORF">VE01_03447</name>
</gene>
<feature type="domain" description="DOP1-like C-terminal" evidence="10">
    <location>
        <begin position="1368"/>
        <end position="1846"/>
    </location>
</feature>
<dbReference type="RefSeq" id="XP_018132482.1">
    <property type="nucleotide sequence ID" value="XM_018272937.2"/>
</dbReference>
<proteinExistence type="inferred from homology"/>
<name>A0A1B8GSD6_9PEZI</name>
<dbReference type="Pfam" id="PF24597">
    <property type="entry name" value="TPR_DOP1_M"/>
    <property type="match status" value="1"/>
</dbReference>
<sequence length="1873" mass="207744">MALDPAPGRHQTSSPTNSGRASPISRKWRGEEEALSKDKTFRRYATGVDRSLALFDSQLQEWADYISFLGRLLKTLQARPSNITVIPSKGIVARRLAQCLNPTLPSGVHQKAIEVYNYIFSTIGTDSLSRDLSLYLPGLSSTLSFASLTVRSPFLDLLKTHLVPLDPLSLRPALKAIILALLPGLEEETSEDFDQTLKLLNDFKKAVRPKGSQDGHENTAGDEYFWQCFFLASITGANRRLGALAYLVRSLPKLDARSRSGSVPNLDQGPGNGTEIITTPEPGLLLRCFAAGLKDDQLLIQRGYLDLLVTHLPLHATVFQSRVKSDDLELLMAAASGVVARRDMSLNRRLWSWLLGPEPVAGIEVESGPGPASGNARDRAMSISATRTSYFEEFGLQPLTQAILKMIARDQLAPAERARPFKVCLSLMDRWEIGGLVVPEVFLPVVGSVRRYQSQSTSAADFNEVLRSASVFFDGVESGLIWSEITGLIAGAVGSNKASNDVKLDKLALVRFILTNFNVREEEMLLVHAPITALALLAMLYETASKEIDSVEVKTFATNIVLDLIGLIPERAFVSAISTEQSESERRQPTLSIDNKSIMDKVRHFYVHNQGNLDVSPPPFSAQEVSELLLREAVRLTSRSLSVATSSADVAVKVRLLVALITTAPVAKSLDVSELLSAIHEKLSASTPPPFSVFSSVVVIVTALYPRYLKLEQISDLVDPLVRLAWSYLSPSCPKYHVEAVRNLWHLQTCLGDANREIEASLCRLIVEYDVTGTFTSRNADPGRRFAVLWTHTLHDNAVHVERRGSKPLKSDSNSVGLAPSTGDYEIMLCRPLFLLLDALSDERTQLFTSVRIWIQNLPGIEKIFHLFVSKFSGFKFLQPVEIQSNAGTEKSTMQYTTDDDIDNCLYYLRTFLNILRWSTISTWGTLANSKVSIPKTDEATDSIGHHEDDIPLQEFFLEVCLRAINGTHNPAEPQLDASISQLHQAALAVLHQILANPFSSNFTDLNLEVDLISKLQRSLADPDPFLQASLLDVVLASLKLKKESPISPPMSPKLEHRPLSPESNRGAVQSEAVAHTEMLSERRPPPPSALLECLQAAFVSPNSRPVLDNWIVFLSECINLYSDTIFQVLIPLVETFCSQISQTFESLRKTFQGYDGSIKANSAPEATLISFLNGLELVLARGHERLLKDEARAPTAKSPDQPQGFFGNMVSGVFATETHHSRTQTANSRLTVLLSFQDAVRICFKIWSWGGRGRDDFSPDADSMASFGYTSLRMRNRARRLLEHLFHAEPLECLETVIEIWQKASTASNTQYTAAFHLLHVLDGSRPKHTIPAIFDAIYSRTNPGVLDVSRKSTLTSTLLDTELVVFLVDYTRSVEDDAMDEIWTDCMTFLKDILANPFPHRQILPELLEFTSVLGEKVDNTNFGEQRKMRKDLADLFLRLLTATFTTNPIGYSMSTSQQPPAEKHSEVSSSSKLKRRAEDVVEILATIIPNLPKILVEPERVLVAANTISTSVIGPTIRSKAYPENVSVSLLTLLYQLSRLANTQKVWKKDLGDAFNDPRFFANPPSLYESHWMALIRQWAITDKERMPELLSRITPPTTAGIVFGVGATSARLEADRKTQLNLRRIATLILSVPDDTFVSVLADINDKIVELLTATTTSSPSSTTRAEIYILLRVLVLKTSPIHLAFMWPTVNAELEAAISSVVAPDHSGPADTWNNFSILQACKLLDLLLCIAPDDFQLHEWLFITDTIDAVYRPSSSGYQPAALIDQLAEELGSATLSGAFEGTSVAPEDTKDKSMRRPLIGPGRVETRGVNLERRDELVAKVLRPFFSQLSIWAFETVYEMGSIEWEECRRQVLDDLFDESAVVKAL</sequence>